<dbReference type="Proteomes" id="UP000799444">
    <property type="component" value="Unassembled WGS sequence"/>
</dbReference>
<feature type="region of interest" description="Disordered" evidence="1">
    <location>
        <begin position="1"/>
        <end position="83"/>
    </location>
</feature>
<evidence type="ECO:0000313" key="3">
    <source>
        <dbReference type="Proteomes" id="UP000799444"/>
    </source>
</evidence>
<dbReference type="EMBL" id="ML996266">
    <property type="protein sequence ID" value="KAF2728786.1"/>
    <property type="molecule type" value="Genomic_DNA"/>
</dbReference>
<proteinExistence type="predicted"/>
<accession>A0A9P4QPZ8</accession>
<organism evidence="2 3">
    <name type="scientific">Polyplosphaeria fusca</name>
    <dbReference type="NCBI Taxonomy" id="682080"/>
    <lineage>
        <taxon>Eukaryota</taxon>
        <taxon>Fungi</taxon>
        <taxon>Dikarya</taxon>
        <taxon>Ascomycota</taxon>
        <taxon>Pezizomycotina</taxon>
        <taxon>Dothideomycetes</taxon>
        <taxon>Pleosporomycetidae</taxon>
        <taxon>Pleosporales</taxon>
        <taxon>Tetraplosphaeriaceae</taxon>
        <taxon>Polyplosphaeria</taxon>
    </lineage>
</organism>
<gene>
    <name evidence="2" type="ORF">EJ04DRAFT_590684</name>
</gene>
<comment type="caution">
    <text evidence="2">The sequence shown here is derived from an EMBL/GenBank/DDBJ whole genome shotgun (WGS) entry which is preliminary data.</text>
</comment>
<sequence>MSSQKPTRSAKRKKGSQNPSVTTSGPSGSQDTPSSGWLLTLPDIPDDLSIPTELYSNNLPISTDHQSSHPGSRQAQPNTSQSSYESRFDYTWVDWTSLPYYTVDLLTILELATVDRPPPCFSTTRGRDDLILVVNTSLRYVQ</sequence>
<dbReference type="AlphaFoldDB" id="A0A9P4QPZ8"/>
<feature type="compositionally biased region" description="Polar residues" evidence="1">
    <location>
        <begin position="54"/>
        <end position="83"/>
    </location>
</feature>
<reference evidence="2" key="1">
    <citation type="journal article" date="2020" name="Stud. Mycol.">
        <title>101 Dothideomycetes genomes: a test case for predicting lifestyles and emergence of pathogens.</title>
        <authorList>
            <person name="Haridas S."/>
            <person name="Albert R."/>
            <person name="Binder M."/>
            <person name="Bloem J."/>
            <person name="Labutti K."/>
            <person name="Salamov A."/>
            <person name="Andreopoulos B."/>
            <person name="Baker S."/>
            <person name="Barry K."/>
            <person name="Bills G."/>
            <person name="Bluhm B."/>
            <person name="Cannon C."/>
            <person name="Castanera R."/>
            <person name="Culley D."/>
            <person name="Daum C."/>
            <person name="Ezra D."/>
            <person name="Gonzalez J."/>
            <person name="Henrissat B."/>
            <person name="Kuo A."/>
            <person name="Liang C."/>
            <person name="Lipzen A."/>
            <person name="Lutzoni F."/>
            <person name="Magnuson J."/>
            <person name="Mondo S."/>
            <person name="Nolan M."/>
            <person name="Ohm R."/>
            <person name="Pangilinan J."/>
            <person name="Park H.-J."/>
            <person name="Ramirez L."/>
            <person name="Alfaro M."/>
            <person name="Sun H."/>
            <person name="Tritt A."/>
            <person name="Yoshinaga Y."/>
            <person name="Zwiers L.-H."/>
            <person name="Turgeon B."/>
            <person name="Goodwin S."/>
            <person name="Spatafora J."/>
            <person name="Crous P."/>
            <person name="Grigoriev I."/>
        </authorList>
    </citation>
    <scope>NUCLEOTIDE SEQUENCE</scope>
    <source>
        <strain evidence="2">CBS 125425</strain>
    </source>
</reference>
<evidence type="ECO:0000313" key="2">
    <source>
        <dbReference type="EMBL" id="KAF2728786.1"/>
    </source>
</evidence>
<protein>
    <submittedName>
        <fullName evidence="2">Uncharacterized protein</fullName>
    </submittedName>
</protein>
<name>A0A9P4QPZ8_9PLEO</name>
<feature type="compositionally biased region" description="Polar residues" evidence="1">
    <location>
        <begin position="16"/>
        <end position="37"/>
    </location>
</feature>
<keyword evidence="3" id="KW-1185">Reference proteome</keyword>
<evidence type="ECO:0000256" key="1">
    <source>
        <dbReference type="SAM" id="MobiDB-lite"/>
    </source>
</evidence>